<dbReference type="PANTHER" id="PTHR43431:SF7">
    <property type="entry name" value="OXIDOREDUCTASE, SHORT CHAIN DEHYDROGENASE_REDUCTASE FAMILY (AFU_ORTHOLOGUE AFUA_5G14000)"/>
    <property type="match status" value="1"/>
</dbReference>
<dbReference type="PRINTS" id="PR00081">
    <property type="entry name" value="GDHRDH"/>
</dbReference>
<organism evidence="2">
    <name type="scientific">Melampsora larici-populina (strain 98AG31 / pathotype 3-4-7)</name>
    <name type="common">Poplar leaf rust fungus</name>
    <dbReference type="NCBI Taxonomy" id="747676"/>
    <lineage>
        <taxon>Eukaryota</taxon>
        <taxon>Fungi</taxon>
        <taxon>Dikarya</taxon>
        <taxon>Basidiomycota</taxon>
        <taxon>Pucciniomycotina</taxon>
        <taxon>Pucciniomycetes</taxon>
        <taxon>Pucciniales</taxon>
        <taxon>Melampsoraceae</taxon>
        <taxon>Melampsora</taxon>
    </lineage>
</organism>
<gene>
    <name evidence="1" type="ORF">MELLADRAFT_38530</name>
</gene>
<dbReference type="InterPro" id="IPR002347">
    <property type="entry name" value="SDR_fam"/>
</dbReference>
<dbReference type="GeneID" id="18927725"/>
<dbReference type="Proteomes" id="UP000001072">
    <property type="component" value="Unassembled WGS sequence"/>
</dbReference>
<name>F4RYF8_MELLP</name>
<dbReference type="KEGG" id="mlr:MELLADRAFT_38530"/>
<dbReference type="EMBL" id="GL883130">
    <property type="protein sequence ID" value="EGG02584.1"/>
    <property type="molecule type" value="Genomic_DNA"/>
</dbReference>
<dbReference type="Gene3D" id="3.40.50.720">
    <property type="entry name" value="NAD(P)-binding Rossmann-like Domain"/>
    <property type="match status" value="1"/>
</dbReference>
<evidence type="ECO:0000313" key="1">
    <source>
        <dbReference type="EMBL" id="EGG02584.1"/>
    </source>
</evidence>
<dbReference type="VEuPathDB" id="FungiDB:MELLADRAFT_38530"/>
<dbReference type="AlphaFoldDB" id="F4RYF8"/>
<proteinExistence type="predicted"/>
<dbReference type="InParanoid" id="F4RYF8"/>
<dbReference type="eggNOG" id="KOG1014">
    <property type="taxonomic scope" value="Eukaryota"/>
</dbReference>
<dbReference type="HOGENOM" id="CLU_010194_17_0_1"/>
<dbReference type="STRING" id="747676.F4RYF8"/>
<dbReference type="InterPro" id="IPR036291">
    <property type="entry name" value="NAD(P)-bd_dom_sf"/>
</dbReference>
<keyword evidence="2" id="KW-1185">Reference proteome</keyword>
<evidence type="ECO:0008006" key="3">
    <source>
        <dbReference type="Google" id="ProtNLM"/>
    </source>
</evidence>
<protein>
    <recommendedName>
        <fullName evidence="3">NAD(P)-binding protein</fullName>
    </recommendedName>
</protein>
<sequence>MSKITKLPTALAIIVGVGHGTGSAGDSSINLARSYAVALLARSKDKLEQISREIQTKGGTADSFPCDVSSEQSIKSTFRAIKTRFDKIPLRVAVFNSSSSFQMKPFLESSRDDLETSLNVSVLGAFSFAQSVLSELLSHQEGGSLIFTGATASIRGSANVGCFAAGKFGLRALSQSLAREFGPKGIHVAHVIIDGVIDTPNVTEWLGPAKTSDTAYVHLHQQDKNCWTQELDLRPCHEKF</sequence>
<dbReference type="SUPFAM" id="SSF51735">
    <property type="entry name" value="NAD(P)-binding Rossmann-fold domains"/>
    <property type="match status" value="1"/>
</dbReference>
<evidence type="ECO:0000313" key="2">
    <source>
        <dbReference type="Proteomes" id="UP000001072"/>
    </source>
</evidence>
<accession>F4RYF8</accession>
<dbReference type="PANTHER" id="PTHR43431">
    <property type="entry name" value="OXIDOREDUCTASE, SHORT CHAIN DEHYDROGENASE/REDUCTASE FAMILY (AFU_ORTHOLOGUE AFUA_5G14000)"/>
    <property type="match status" value="1"/>
</dbReference>
<dbReference type="Pfam" id="PF00106">
    <property type="entry name" value="adh_short"/>
    <property type="match status" value="1"/>
</dbReference>
<reference evidence="2" key="1">
    <citation type="journal article" date="2011" name="Proc. Natl. Acad. Sci. U.S.A.">
        <title>Obligate biotrophy features unraveled by the genomic analysis of rust fungi.</title>
        <authorList>
            <person name="Duplessis S."/>
            <person name="Cuomo C.A."/>
            <person name="Lin Y.-C."/>
            <person name="Aerts A."/>
            <person name="Tisserant E."/>
            <person name="Veneault-Fourrey C."/>
            <person name="Joly D.L."/>
            <person name="Hacquard S."/>
            <person name="Amselem J."/>
            <person name="Cantarel B.L."/>
            <person name="Chiu R."/>
            <person name="Coutinho P.M."/>
            <person name="Feau N."/>
            <person name="Field M."/>
            <person name="Frey P."/>
            <person name="Gelhaye E."/>
            <person name="Goldberg J."/>
            <person name="Grabherr M.G."/>
            <person name="Kodira C.D."/>
            <person name="Kohler A."/>
            <person name="Kuees U."/>
            <person name="Lindquist E.A."/>
            <person name="Lucas S.M."/>
            <person name="Mago R."/>
            <person name="Mauceli E."/>
            <person name="Morin E."/>
            <person name="Murat C."/>
            <person name="Pangilinan J.L."/>
            <person name="Park R."/>
            <person name="Pearson M."/>
            <person name="Quesneville H."/>
            <person name="Rouhier N."/>
            <person name="Sakthikumar S."/>
            <person name="Salamov A.A."/>
            <person name="Schmutz J."/>
            <person name="Selles B."/>
            <person name="Shapiro H."/>
            <person name="Tanguay P."/>
            <person name="Tuskan G.A."/>
            <person name="Henrissat B."/>
            <person name="Van de Peer Y."/>
            <person name="Rouze P."/>
            <person name="Ellis J.G."/>
            <person name="Dodds P.N."/>
            <person name="Schein J.E."/>
            <person name="Zhong S."/>
            <person name="Hamelin R.C."/>
            <person name="Grigoriev I.V."/>
            <person name="Szabo L.J."/>
            <person name="Martin F."/>
        </authorList>
    </citation>
    <scope>NUCLEOTIDE SEQUENCE [LARGE SCALE GENOMIC DNA]</scope>
    <source>
        <strain evidence="2">98AG31 / pathotype 3-4-7</strain>
    </source>
</reference>
<dbReference type="OrthoDB" id="5399006at2759"/>
<dbReference type="RefSeq" id="XP_007414273.1">
    <property type="nucleotide sequence ID" value="XM_007414211.1"/>
</dbReference>